<proteinExistence type="inferred from homology"/>
<evidence type="ECO:0000313" key="9">
    <source>
        <dbReference type="EMBL" id="RUS51947.1"/>
    </source>
</evidence>
<comment type="subcellular location">
    <subcellularLocation>
        <location evidence="1 7">Cell membrane</location>
        <topology evidence="1 7">Multi-pass membrane protein</topology>
    </subcellularLocation>
</comment>
<accession>A0A433RPR8</accession>
<feature type="transmembrane region" description="Helical" evidence="7">
    <location>
        <begin position="100"/>
        <end position="120"/>
    </location>
</feature>
<reference evidence="9 10" key="1">
    <citation type="submission" date="2014-11" db="EMBL/GenBank/DDBJ databases">
        <title>Genome sequence and analysis of novel Kurthia sp.</title>
        <authorList>
            <person name="Lawson J.N."/>
            <person name="Gonzalez J.E."/>
            <person name="Rinauldi L."/>
            <person name="Xuan Z."/>
            <person name="Firman A."/>
            <person name="Shaddox L."/>
            <person name="Trudeau A."/>
            <person name="Shah S."/>
            <person name="Reiman D."/>
        </authorList>
    </citation>
    <scope>NUCLEOTIDE SEQUENCE [LARGE SCALE GENOMIC DNA]</scope>
    <source>
        <strain evidence="9 10">3B1D</strain>
    </source>
</reference>
<feature type="transmembrane region" description="Helical" evidence="7">
    <location>
        <begin position="132"/>
        <end position="157"/>
    </location>
</feature>
<dbReference type="AlphaFoldDB" id="A0A433RPR8"/>
<sequence>MFGYILRRLLIAVPVLFGVTIINFIIMRMAPGNPIDMLVSPKLPDAAREAKAIELGLNDPVYMQYWNWLKNLVMHGDLGYSMYTSEPVVSMILERMGPTLILMGTALVLGLLIAIPLGILSATKQYSKLDYIFVTGSFLGISIPNFFLGLILVYVFAVQLNWLPSGGMKEVGADGGFGTLLMHMILPIIVLVANVAGRNIRYVRSSMLEILGQDYLRTARAKGLKEVFVVNRHALRNALIPIVTIIGLEIPILFGGAVVIEQIFSWPGIGQLTLSSIMNRDYSTLMGLNLVAAFVVIAANILTDIVYAFVDPRIRKSYVGGAK</sequence>
<dbReference type="Proteomes" id="UP000288623">
    <property type="component" value="Unassembled WGS sequence"/>
</dbReference>
<dbReference type="PANTHER" id="PTHR43163:SF6">
    <property type="entry name" value="DIPEPTIDE TRANSPORT SYSTEM PERMEASE PROTEIN DPPB-RELATED"/>
    <property type="match status" value="1"/>
</dbReference>
<evidence type="ECO:0000256" key="1">
    <source>
        <dbReference type="ARBA" id="ARBA00004651"/>
    </source>
</evidence>
<dbReference type="PANTHER" id="PTHR43163">
    <property type="entry name" value="DIPEPTIDE TRANSPORT SYSTEM PERMEASE PROTEIN DPPB-RELATED"/>
    <property type="match status" value="1"/>
</dbReference>
<dbReference type="OrthoDB" id="401349at2"/>
<dbReference type="Gene3D" id="1.10.3720.10">
    <property type="entry name" value="MetI-like"/>
    <property type="match status" value="1"/>
</dbReference>
<dbReference type="InterPro" id="IPR045621">
    <property type="entry name" value="BPD_transp_1_N"/>
</dbReference>
<keyword evidence="5 7" id="KW-1133">Transmembrane helix</keyword>
<feature type="transmembrane region" description="Helical" evidence="7">
    <location>
        <begin position="9"/>
        <end position="30"/>
    </location>
</feature>
<protein>
    <submittedName>
        <fullName evidence="9">Peptide permease</fullName>
    </submittedName>
</protein>
<feature type="domain" description="ABC transmembrane type-1" evidence="8">
    <location>
        <begin position="96"/>
        <end position="303"/>
    </location>
</feature>
<evidence type="ECO:0000256" key="6">
    <source>
        <dbReference type="ARBA" id="ARBA00023136"/>
    </source>
</evidence>
<dbReference type="InterPro" id="IPR000515">
    <property type="entry name" value="MetI-like"/>
</dbReference>
<dbReference type="InterPro" id="IPR035906">
    <property type="entry name" value="MetI-like_sf"/>
</dbReference>
<feature type="transmembrane region" description="Helical" evidence="7">
    <location>
        <begin position="177"/>
        <end position="197"/>
    </location>
</feature>
<name>A0A433RPR8_9BACL</name>
<dbReference type="PROSITE" id="PS50928">
    <property type="entry name" value="ABC_TM1"/>
    <property type="match status" value="1"/>
</dbReference>
<feature type="transmembrane region" description="Helical" evidence="7">
    <location>
        <begin position="284"/>
        <end position="310"/>
    </location>
</feature>
<gene>
    <name evidence="9" type="ORF">QI30_18300</name>
</gene>
<evidence type="ECO:0000313" key="10">
    <source>
        <dbReference type="Proteomes" id="UP000288623"/>
    </source>
</evidence>
<evidence type="ECO:0000256" key="3">
    <source>
        <dbReference type="ARBA" id="ARBA00022475"/>
    </source>
</evidence>
<dbReference type="SUPFAM" id="SSF161098">
    <property type="entry name" value="MetI-like"/>
    <property type="match status" value="1"/>
</dbReference>
<dbReference type="CDD" id="cd06261">
    <property type="entry name" value="TM_PBP2"/>
    <property type="match status" value="1"/>
</dbReference>
<keyword evidence="4 7" id="KW-0812">Transmembrane</keyword>
<dbReference type="Pfam" id="PF00528">
    <property type="entry name" value="BPD_transp_1"/>
    <property type="match status" value="1"/>
</dbReference>
<dbReference type="Pfam" id="PF19300">
    <property type="entry name" value="BPD_transp_1_N"/>
    <property type="match status" value="1"/>
</dbReference>
<feature type="transmembrane region" description="Helical" evidence="7">
    <location>
        <begin position="238"/>
        <end position="264"/>
    </location>
</feature>
<dbReference type="RefSeq" id="WP_126992036.1">
    <property type="nucleotide sequence ID" value="NZ_JTFC01000044.1"/>
</dbReference>
<keyword evidence="2 7" id="KW-0813">Transport</keyword>
<keyword evidence="10" id="KW-1185">Reference proteome</keyword>
<dbReference type="EMBL" id="JTFC01000044">
    <property type="protein sequence ID" value="RUS51947.1"/>
    <property type="molecule type" value="Genomic_DNA"/>
</dbReference>
<keyword evidence="3" id="KW-1003">Cell membrane</keyword>
<comment type="similarity">
    <text evidence="7">Belongs to the binding-protein-dependent transport system permease family.</text>
</comment>
<dbReference type="GO" id="GO:0055085">
    <property type="term" value="P:transmembrane transport"/>
    <property type="evidence" value="ECO:0007669"/>
    <property type="project" value="InterPro"/>
</dbReference>
<evidence type="ECO:0000256" key="4">
    <source>
        <dbReference type="ARBA" id="ARBA00022692"/>
    </source>
</evidence>
<comment type="caution">
    <text evidence="9">The sequence shown here is derived from an EMBL/GenBank/DDBJ whole genome shotgun (WGS) entry which is preliminary data.</text>
</comment>
<dbReference type="GO" id="GO:0005886">
    <property type="term" value="C:plasma membrane"/>
    <property type="evidence" value="ECO:0007669"/>
    <property type="project" value="UniProtKB-SubCell"/>
</dbReference>
<keyword evidence="6 7" id="KW-0472">Membrane</keyword>
<evidence type="ECO:0000256" key="7">
    <source>
        <dbReference type="RuleBase" id="RU363032"/>
    </source>
</evidence>
<evidence type="ECO:0000256" key="2">
    <source>
        <dbReference type="ARBA" id="ARBA00022448"/>
    </source>
</evidence>
<evidence type="ECO:0000259" key="8">
    <source>
        <dbReference type="PROSITE" id="PS50928"/>
    </source>
</evidence>
<evidence type="ECO:0000256" key="5">
    <source>
        <dbReference type="ARBA" id="ARBA00022989"/>
    </source>
</evidence>
<organism evidence="9 10">
    <name type="scientific">Candidatus Kurthia intestinigallinarum</name>
    <dbReference type="NCBI Taxonomy" id="1562256"/>
    <lineage>
        <taxon>Bacteria</taxon>
        <taxon>Bacillati</taxon>
        <taxon>Bacillota</taxon>
        <taxon>Bacilli</taxon>
        <taxon>Bacillales</taxon>
        <taxon>Caryophanaceae</taxon>
        <taxon>Kurthia</taxon>
    </lineage>
</organism>